<gene>
    <name evidence="1" type="ORF">AVEN_274361_1</name>
</gene>
<evidence type="ECO:0000313" key="1">
    <source>
        <dbReference type="EMBL" id="GBM49706.1"/>
    </source>
</evidence>
<comment type="caution">
    <text evidence="1">The sequence shown here is derived from an EMBL/GenBank/DDBJ whole genome shotgun (WGS) entry which is preliminary data.</text>
</comment>
<name>A0A4Y2GA91_ARAVE</name>
<protein>
    <submittedName>
        <fullName evidence="1">Uncharacterized protein</fullName>
    </submittedName>
</protein>
<evidence type="ECO:0000313" key="2">
    <source>
        <dbReference type="Proteomes" id="UP000499080"/>
    </source>
</evidence>
<dbReference type="Proteomes" id="UP000499080">
    <property type="component" value="Unassembled WGS sequence"/>
</dbReference>
<organism evidence="1 2">
    <name type="scientific">Araneus ventricosus</name>
    <name type="common">Orbweaver spider</name>
    <name type="synonym">Epeira ventricosa</name>
    <dbReference type="NCBI Taxonomy" id="182803"/>
    <lineage>
        <taxon>Eukaryota</taxon>
        <taxon>Metazoa</taxon>
        <taxon>Ecdysozoa</taxon>
        <taxon>Arthropoda</taxon>
        <taxon>Chelicerata</taxon>
        <taxon>Arachnida</taxon>
        <taxon>Araneae</taxon>
        <taxon>Araneomorphae</taxon>
        <taxon>Entelegynae</taxon>
        <taxon>Araneoidea</taxon>
        <taxon>Araneidae</taxon>
        <taxon>Araneus</taxon>
    </lineage>
</organism>
<sequence>MRRSTYPVDIFIRLLCCTLGMFTRPKLWSTWPSGMVSASEAEGSSFETTEVPSYIGPAARQIIRRWSHVLPLVRRESLERRYPLRNCPHHLNAVLNYEVPPKVTPCCFKTGS</sequence>
<dbReference type="EMBL" id="BGPR01001268">
    <property type="protein sequence ID" value="GBM49706.1"/>
    <property type="molecule type" value="Genomic_DNA"/>
</dbReference>
<reference evidence="1 2" key="1">
    <citation type="journal article" date="2019" name="Sci. Rep.">
        <title>Orb-weaving spider Araneus ventricosus genome elucidates the spidroin gene catalogue.</title>
        <authorList>
            <person name="Kono N."/>
            <person name="Nakamura H."/>
            <person name="Ohtoshi R."/>
            <person name="Moran D.A.P."/>
            <person name="Shinohara A."/>
            <person name="Yoshida Y."/>
            <person name="Fujiwara M."/>
            <person name="Mori M."/>
            <person name="Tomita M."/>
            <person name="Arakawa K."/>
        </authorList>
    </citation>
    <scope>NUCLEOTIDE SEQUENCE [LARGE SCALE GENOMIC DNA]</scope>
</reference>
<accession>A0A4Y2GA91</accession>
<dbReference type="AlphaFoldDB" id="A0A4Y2GA91"/>
<keyword evidence="2" id="KW-1185">Reference proteome</keyword>
<proteinExistence type="predicted"/>